<gene>
    <name evidence="2" type="ORF">SFRA_022345</name>
</gene>
<feature type="compositionally biased region" description="Low complexity" evidence="1">
    <location>
        <begin position="20"/>
        <end position="40"/>
    </location>
</feature>
<name>A0A420UZ87_9ACTN</name>
<dbReference type="AlphaFoldDB" id="A0A420UZ87"/>
<feature type="region of interest" description="Disordered" evidence="1">
    <location>
        <begin position="1"/>
        <end position="63"/>
    </location>
</feature>
<comment type="caution">
    <text evidence="2">The sequence shown here is derived from an EMBL/GenBank/DDBJ whole genome shotgun (WGS) entry which is preliminary data.</text>
</comment>
<evidence type="ECO:0000256" key="1">
    <source>
        <dbReference type="SAM" id="MobiDB-lite"/>
    </source>
</evidence>
<protein>
    <submittedName>
        <fullName evidence="2">Uncharacterized protein</fullName>
    </submittedName>
</protein>
<accession>A0A420UZ87</accession>
<reference evidence="2 3" key="1">
    <citation type="journal article" date="2014" name="Genome Announc.">
        <title>Draft Genome Sequence of Streptomyces fradiae ATCC 19609, a Strain Highly Sensitive to Antibiotics.</title>
        <authorList>
            <person name="Bekker O.B."/>
            <person name="Klimina K.M."/>
            <person name="Vatlin A.A."/>
            <person name="Zakharevich N.V."/>
            <person name="Kasianov A.S."/>
            <person name="Danilenko V.N."/>
        </authorList>
    </citation>
    <scope>NUCLEOTIDE SEQUENCE [LARGE SCALE GENOMIC DNA]</scope>
    <source>
        <strain evidence="2 3">ATCC 19609</strain>
    </source>
</reference>
<proteinExistence type="predicted"/>
<evidence type="ECO:0000313" key="2">
    <source>
        <dbReference type="EMBL" id="RKM93245.1"/>
    </source>
</evidence>
<dbReference type="EMBL" id="JNAD02000011">
    <property type="protein sequence ID" value="RKM93245.1"/>
    <property type="molecule type" value="Genomic_DNA"/>
</dbReference>
<dbReference type="Proteomes" id="UP000028058">
    <property type="component" value="Unassembled WGS sequence"/>
</dbReference>
<organism evidence="2 3">
    <name type="scientific">Streptomyces xinghaiensis</name>
    <dbReference type="NCBI Taxonomy" id="1038928"/>
    <lineage>
        <taxon>Bacteria</taxon>
        <taxon>Bacillati</taxon>
        <taxon>Actinomycetota</taxon>
        <taxon>Actinomycetes</taxon>
        <taxon>Kitasatosporales</taxon>
        <taxon>Streptomycetaceae</taxon>
        <taxon>Streptomyces</taxon>
    </lineage>
</organism>
<keyword evidence="3" id="KW-1185">Reference proteome</keyword>
<sequence>MTERGRRRDRCRGGPGGRCAPGRPGAAGPRPGQLLPLRPSGRPPPDGRPAFRASATDRAGQSS</sequence>
<evidence type="ECO:0000313" key="3">
    <source>
        <dbReference type="Proteomes" id="UP000028058"/>
    </source>
</evidence>